<dbReference type="EMBL" id="QXFV01004602">
    <property type="protein sequence ID" value="KAE8968752.1"/>
    <property type="molecule type" value="Genomic_DNA"/>
</dbReference>
<evidence type="ECO:0000313" key="5">
    <source>
        <dbReference type="Proteomes" id="UP000429607"/>
    </source>
</evidence>
<dbReference type="Proteomes" id="UP000435112">
    <property type="component" value="Unassembled WGS sequence"/>
</dbReference>
<protein>
    <recommendedName>
        <fullName evidence="8">RxLR effector protein</fullName>
    </recommendedName>
</protein>
<comment type="caution">
    <text evidence="2">The sequence shown here is derived from an EMBL/GenBank/DDBJ whole genome shotgun (WGS) entry which is preliminary data.</text>
</comment>
<organism evidence="2 7">
    <name type="scientific">Phytophthora rubi</name>
    <dbReference type="NCBI Taxonomy" id="129364"/>
    <lineage>
        <taxon>Eukaryota</taxon>
        <taxon>Sar</taxon>
        <taxon>Stramenopiles</taxon>
        <taxon>Oomycota</taxon>
        <taxon>Peronosporomycetes</taxon>
        <taxon>Peronosporales</taxon>
        <taxon>Peronosporaceae</taxon>
        <taxon>Phytophthora</taxon>
    </lineage>
</organism>
<evidence type="ECO:0000256" key="1">
    <source>
        <dbReference type="SAM" id="SignalP"/>
    </source>
</evidence>
<evidence type="ECO:0000313" key="6">
    <source>
        <dbReference type="Proteomes" id="UP000434957"/>
    </source>
</evidence>
<sequence length="57" mass="5939">MGPFLVNHAALLVAVLLHRYCLFLSCCSASSSAISTVPRCSATGSSSATARMRPLLV</sequence>
<feature type="chain" id="PRO_5036379639" description="RxLR effector protein" evidence="1">
    <location>
        <begin position="34"/>
        <end position="57"/>
    </location>
</feature>
<evidence type="ECO:0008006" key="8">
    <source>
        <dbReference type="Google" id="ProtNLM"/>
    </source>
</evidence>
<evidence type="ECO:0000313" key="2">
    <source>
        <dbReference type="EMBL" id="KAE8966426.1"/>
    </source>
</evidence>
<evidence type="ECO:0000313" key="7">
    <source>
        <dbReference type="Proteomes" id="UP000435112"/>
    </source>
</evidence>
<keyword evidence="6" id="KW-1185">Reference proteome</keyword>
<name>A0A6A3H9G7_9STRA</name>
<keyword evidence="1" id="KW-0732">Signal</keyword>
<gene>
    <name evidence="3" type="ORF">PR001_g27698</name>
    <name evidence="2" type="ORF">PR002_g28367</name>
    <name evidence="4" type="ORF">PR003_g28875</name>
</gene>
<feature type="signal peptide" evidence="1">
    <location>
        <begin position="1"/>
        <end position="33"/>
    </location>
</feature>
<evidence type="ECO:0000313" key="4">
    <source>
        <dbReference type="EMBL" id="KAE9277113.1"/>
    </source>
</evidence>
<proteinExistence type="predicted"/>
<reference evidence="5 7" key="1">
    <citation type="submission" date="2018-09" db="EMBL/GenBank/DDBJ databases">
        <title>Genomic investigation of the strawberry pathogen Phytophthora fragariae indicates pathogenicity is determined by transcriptional variation in three key races.</title>
        <authorList>
            <person name="Adams T.M."/>
            <person name="Armitage A.D."/>
            <person name="Sobczyk M.K."/>
            <person name="Bates H.J."/>
            <person name="Dunwell J.M."/>
            <person name="Nellist C.F."/>
            <person name="Harrison R.J."/>
        </authorList>
    </citation>
    <scope>NUCLEOTIDE SEQUENCE [LARGE SCALE GENOMIC DNA]</scope>
    <source>
        <strain evidence="3 5">SCRP249</strain>
        <strain evidence="2 7">SCRP324</strain>
        <strain evidence="4 6">SCRP333</strain>
    </source>
</reference>
<dbReference type="EMBL" id="QXFU01004927">
    <property type="protein sequence ID" value="KAE8966426.1"/>
    <property type="molecule type" value="Genomic_DNA"/>
</dbReference>
<dbReference type="Proteomes" id="UP000434957">
    <property type="component" value="Unassembled WGS sequence"/>
</dbReference>
<dbReference type="Proteomes" id="UP000429607">
    <property type="component" value="Unassembled WGS sequence"/>
</dbReference>
<dbReference type="EMBL" id="QXFT01004576">
    <property type="protein sequence ID" value="KAE9277113.1"/>
    <property type="molecule type" value="Genomic_DNA"/>
</dbReference>
<dbReference type="AlphaFoldDB" id="A0A6A3H9G7"/>
<evidence type="ECO:0000313" key="3">
    <source>
        <dbReference type="EMBL" id="KAE8968752.1"/>
    </source>
</evidence>
<accession>A0A6A3H9G7</accession>